<protein>
    <submittedName>
        <fullName evidence="4">Uncharacterized protein TCIL3000_11_15190</fullName>
    </submittedName>
</protein>
<proteinExistence type="predicted"/>
<accession>G0V2X9</accession>
<dbReference type="InterPro" id="IPR001313">
    <property type="entry name" value="Pumilio_RNA-bd_rpt"/>
</dbReference>
<dbReference type="PROSITE" id="PS50302">
    <property type="entry name" value="PUM"/>
    <property type="match status" value="1"/>
</dbReference>
<gene>
    <name evidence="4" type="ORF">TCIL3000_11_15190</name>
</gene>
<dbReference type="InterPro" id="IPR016024">
    <property type="entry name" value="ARM-type_fold"/>
</dbReference>
<dbReference type="EMBL" id="HE575324">
    <property type="protein sequence ID" value="CCC96002.1"/>
    <property type="molecule type" value="Genomic_DNA"/>
</dbReference>
<feature type="repeat" description="Pumilio" evidence="2">
    <location>
        <begin position="144"/>
        <end position="181"/>
    </location>
</feature>
<evidence type="ECO:0000256" key="1">
    <source>
        <dbReference type="ARBA" id="ARBA00022737"/>
    </source>
</evidence>
<dbReference type="PANTHER" id="PTHR12537">
    <property type="entry name" value="RNA BINDING PROTEIN PUMILIO-RELATED"/>
    <property type="match status" value="1"/>
</dbReference>
<evidence type="ECO:0000256" key="3">
    <source>
        <dbReference type="SAM" id="MobiDB-lite"/>
    </source>
</evidence>
<feature type="region of interest" description="Disordered" evidence="3">
    <location>
        <begin position="1"/>
        <end position="39"/>
    </location>
</feature>
<evidence type="ECO:0000313" key="4">
    <source>
        <dbReference type="EMBL" id="CCC96002.1"/>
    </source>
</evidence>
<dbReference type="GO" id="GO:0005737">
    <property type="term" value="C:cytoplasm"/>
    <property type="evidence" value="ECO:0007669"/>
    <property type="project" value="TreeGrafter"/>
</dbReference>
<feature type="compositionally biased region" description="Polar residues" evidence="3">
    <location>
        <begin position="1"/>
        <end position="16"/>
    </location>
</feature>
<feature type="compositionally biased region" description="Basic and acidic residues" evidence="3">
    <location>
        <begin position="266"/>
        <end position="281"/>
    </location>
</feature>
<name>G0V2X9_TRYCI</name>
<dbReference type="GO" id="GO:0010608">
    <property type="term" value="P:post-transcriptional regulation of gene expression"/>
    <property type="evidence" value="ECO:0007669"/>
    <property type="project" value="TreeGrafter"/>
</dbReference>
<feature type="region of interest" description="Disordered" evidence="3">
    <location>
        <begin position="407"/>
        <end position="453"/>
    </location>
</feature>
<dbReference type="AlphaFoldDB" id="G0V2X9"/>
<feature type="region of interest" description="Disordered" evidence="3">
    <location>
        <begin position="266"/>
        <end position="300"/>
    </location>
</feature>
<reference evidence="4" key="1">
    <citation type="journal article" date="2012" name="Proc. Natl. Acad. Sci. U.S.A.">
        <title>Antigenic diversity is generated by distinct evolutionary mechanisms in African trypanosome species.</title>
        <authorList>
            <person name="Jackson A.P."/>
            <person name="Berry A."/>
            <person name="Aslett M."/>
            <person name="Allison H.C."/>
            <person name="Burton P."/>
            <person name="Vavrova-Anderson J."/>
            <person name="Brown R."/>
            <person name="Browne H."/>
            <person name="Corton N."/>
            <person name="Hauser H."/>
            <person name="Gamble J."/>
            <person name="Gilderthorp R."/>
            <person name="Marcello L."/>
            <person name="McQuillan J."/>
            <person name="Otto T.D."/>
            <person name="Quail M.A."/>
            <person name="Sanders M.J."/>
            <person name="van Tonder A."/>
            <person name="Ginger M.L."/>
            <person name="Field M.C."/>
            <person name="Barry J.D."/>
            <person name="Hertz-Fowler C."/>
            <person name="Berriman M."/>
        </authorList>
    </citation>
    <scope>NUCLEOTIDE SEQUENCE</scope>
    <source>
        <strain evidence="4">IL3000</strain>
    </source>
</reference>
<evidence type="ECO:0000256" key="2">
    <source>
        <dbReference type="PROSITE-ProRule" id="PRU00317"/>
    </source>
</evidence>
<sequence>MAAASASSEPVATTQDEFAPPQFDDISLSAKPHTNVKGGRLPQHHHVYITVFEKGDPAQRKELWDTISRTKGLVEHLVSSRIVVDVAVAAFKTYPESRDTLWSALANCGERNTKEIATDPVGTLLLRAVMEVESERVGIEQQHQLAEAAVELSQDPVSSPVLQKLLECSQEQEAIASLIFERIRSELKCLVLHNSASYLVQALVQHCGHKLRSQLTKELLAAFDDMRHMLAFAQGSRVMQKLLAYGSDEVVAQVADLLLNAAEGSESKENNQLKGDEHNVNEEGQGGESDTGKGVNNSKLPRWKIREMNRQKHYTIESNAIISYALHSHACYVIQALLRECCSRALEVQRKRLMKELKPHVFELAVSPWAGRIVLGAMQQCGSPQLKEAMNNVVYLKAEAWLTDAGAKEKERGSGLDPTLRQTLRRVRKEDLGEQNASNDSPARKKPFRAPGR</sequence>
<dbReference type="PANTHER" id="PTHR12537:SF12">
    <property type="entry name" value="MATERNAL PROTEIN PUMILIO"/>
    <property type="match status" value="1"/>
</dbReference>
<dbReference type="GO" id="GO:0003729">
    <property type="term" value="F:mRNA binding"/>
    <property type="evidence" value="ECO:0007669"/>
    <property type="project" value="TreeGrafter"/>
</dbReference>
<dbReference type="InterPro" id="IPR011989">
    <property type="entry name" value="ARM-like"/>
</dbReference>
<organism evidence="4">
    <name type="scientific">Trypanosoma congolense (strain IL3000)</name>
    <dbReference type="NCBI Taxonomy" id="1068625"/>
    <lineage>
        <taxon>Eukaryota</taxon>
        <taxon>Discoba</taxon>
        <taxon>Euglenozoa</taxon>
        <taxon>Kinetoplastea</taxon>
        <taxon>Metakinetoplastina</taxon>
        <taxon>Trypanosomatida</taxon>
        <taxon>Trypanosomatidae</taxon>
        <taxon>Trypanosoma</taxon>
        <taxon>Nannomonas</taxon>
    </lineage>
</organism>
<dbReference type="VEuPathDB" id="TriTrypDB:TcIL3000.11.15190"/>
<dbReference type="Pfam" id="PF22493">
    <property type="entry name" value="PUF_NOP9"/>
    <property type="match status" value="1"/>
</dbReference>
<dbReference type="SUPFAM" id="SSF48371">
    <property type="entry name" value="ARM repeat"/>
    <property type="match status" value="1"/>
</dbReference>
<keyword evidence="1" id="KW-0677">Repeat</keyword>
<dbReference type="Gene3D" id="1.25.10.10">
    <property type="entry name" value="Leucine-rich Repeat Variant"/>
    <property type="match status" value="2"/>
</dbReference>
<dbReference type="SMART" id="SM00025">
    <property type="entry name" value="Pumilio"/>
    <property type="match status" value="4"/>
</dbReference>
<feature type="compositionally biased region" description="Basic residues" evidence="3">
    <location>
        <begin position="444"/>
        <end position="453"/>
    </location>
</feature>